<evidence type="ECO:0000256" key="1">
    <source>
        <dbReference type="SAM" id="MobiDB-lite"/>
    </source>
</evidence>
<feature type="region of interest" description="Disordered" evidence="1">
    <location>
        <begin position="1340"/>
        <end position="1375"/>
    </location>
</feature>
<dbReference type="Pfam" id="PF26608">
    <property type="entry name" value="DUF8190"/>
    <property type="match status" value="1"/>
</dbReference>
<dbReference type="STRING" id="92696.A0A4R0RAJ3"/>
<keyword evidence="4" id="KW-1185">Reference proteome</keyword>
<dbReference type="OrthoDB" id="2804548at2759"/>
<accession>A0A4R0RAJ3</accession>
<dbReference type="EMBL" id="RWJN01000274">
    <property type="protein sequence ID" value="TCD63806.1"/>
    <property type="molecule type" value="Genomic_DNA"/>
</dbReference>
<feature type="domain" description="DUF8190" evidence="2">
    <location>
        <begin position="187"/>
        <end position="280"/>
    </location>
</feature>
<comment type="caution">
    <text evidence="3">The sequence shown here is derived from an EMBL/GenBank/DDBJ whole genome shotgun (WGS) entry which is preliminary data.</text>
</comment>
<protein>
    <recommendedName>
        <fullName evidence="2">DUF8190 domain-containing protein</fullName>
    </recommendedName>
</protein>
<evidence type="ECO:0000259" key="2">
    <source>
        <dbReference type="Pfam" id="PF26608"/>
    </source>
</evidence>
<dbReference type="Proteomes" id="UP000292702">
    <property type="component" value="Unassembled WGS sequence"/>
</dbReference>
<sequence>MSRYRLHPRPDDRFFYDPDQDEDARVASLLVGKNFQDTTFGVDVGRGGDYFDEEKEVGVNQQTVFDHLTTYLRPPQDLDAHHTRFRNYPSEQVDITKLEDDWKNGRAGTAAKQLLQKTEISNWGGVTLDPLSNSVAYEHNGCTINGSLRFGNRAGLDVARLPRGSHLTQNYQFNFVAGLPWWRMRFDHTPLGFNIDQRALYIGRLNNEDIWLIVTPPQHVPGSGPLVDPDYKAPRSRDPKAMSEKQYYVLMGFIAFCLSQDDFGAIHSEMYPRVDSHQSFCADTNIMNELNKTGRYCLNHADVERLSKRLVEFPDWLTWVAPSDRIPEWKNCLLIGCATCFGQNAPVHLGVDTHDEEMMQWDADKPWNHIGIYAYDLSYQMLARQVRTWVRRSDDDLLDAVDGGPLYDHHHPDHRNLVILPTETPLWDQQGHAIDFFNEDGFVVPRALPVWEADMNPGPDHPVKDLGVLANLNNTSFLYDAVSVTLLNADGTPQDDNSDISITPSVYPLGFSKCYGHVQANDAFAPFRPFINQLEHQLVDHQHAPTMELFNSGGHVIRATSSQVYNAAMHRIRESQTSHVVQRGVTTSTCAGVFTRGHTAMTKEKRVARRLVHNLDTGMPYYVWERQIDSVQNLNVSVRCEQSFVVRLDYLRPEHRTGGAIFRDIIGPLVRFYGHGSVRRPLRQSLVVFKQGVYPDFLKWTTYGITEVLDSIYKSRFTACLHNPFVKTPPIYWVEMISVLERCMNYAHTGHGKVISLPLMGPLYTAASLLDTGFPYVGQVLLIDTNTMNELSVDIKFEKWPRRVGRAHAPCSASDKAIRLTYGARFARYYAAQFNVVDVFKRALSSTVDPERVIVLTTRRVMESFVEEVMAEVKAHVENEIADDLCSDDHIVASHAVKRQAALETWAEHDHPLGFGDGKTARVALIAALSPLAPDGVEPVVTLPAGHPPSVTASALASTFVSFVGNGIGDTSTHQNPLFKSNLTGTIVALVVQDLRDYLASVALLSTDNIDPAIAAGFKDAIRHLKIHVVPGAHPTQHTDHHFKYAIHPYWTDVNPIDDTNTPRQTMAMASIDPVAQAAFIESKSSPAAAWYLLDIPISDYRHWLDMQQHPADFHLPSRKKCKPLVLEVWDWTYAFINKNPRKVSVRLGRHLAYLFYKVAPNVHTGGQDSYPPSGYSVNDAVCAQPWITLPRKGSVDAHSLFSMMHIFIVAMIEQSSPLRRYAATHDNALGSFGTKHTAEGICGYNLIRLRVAYASSWSVLAQGRFQTTWSIRSDNELAAWLTEIEDAFKASPAGPAKLLVKIFGPVVGTSIAVHEKLTIGSVRYPLINPKENRQLADALREDEAASTVGPDRSNAPPPAKRARIQEVIVISDDD</sequence>
<dbReference type="InterPro" id="IPR058503">
    <property type="entry name" value="DUF8190"/>
</dbReference>
<reference evidence="3 4" key="1">
    <citation type="submission" date="2018-11" db="EMBL/GenBank/DDBJ databases">
        <title>Genome assembly of Steccherinum ochraceum LE-BIN_3174, the white-rot fungus of the Steccherinaceae family (The Residual Polyporoid clade, Polyporales, Basidiomycota).</title>
        <authorList>
            <person name="Fedorova T.V."/>
            <person name="Glazunova O.A."/>
            <person name="Landesman E.O."/>
            <person name="Moiseenko K.V."/>
            <person name="Psurtseva N.V."/>
            <person name="Savinova O.S."/>
            <person name="Shakhova N.V."/>
            <person name="Tyazhelova T.V."/>
            <person name="Vasina D.V."/>
        </authorList>
    </citation>
    <scope>NUCLEOTIDE SEQUENCE [LARGE SCALE GENOMIC DNA]</scope>
    <source>
        <strain evidence="3 4">LE-BIN_3174</strain>
    </source>
</reference>
<name>A0A4R0RAJ3_9APHY</name>
<evidence type="ECO:0000313" key="3">
    <source>
        <dbReference type="EMBL" id="TCD63806.1"/>
    </source>
</evidence>
<organism evidence="3 4">
    <name type="scientific">Steccherinum ochraceum</name>
    <dbReference type="NCBI Taxonomy" id="92696"/>
    <lineage>
        <taxon>Eukaryota</taxon>
        <taxon>Fungi</taxon>
        <taxon>Dikarya</taxon>
        <taxon>Basidiomycota</taxon>
        <taxon>Agaricomycotina</taxon>
        <taxon>Agaricomycetes</taxon>
        <taxon>Polyporales</taxon>
        <taxon>Steccherinaceae</taxon>
        <taxon>Steccherinum</taxon>
    </lineage>
</organism>
<proteinExistence type="predicted"/>
<evidence type="ECO:0000313" key="4">
    <source>
        <dbReference type="Proteomes" id="UP000292702"/>
    </source>
</evidence>
<gene>
    <name evidence="3" type="ORF">EIP91_004928</name>
</gene>